<keyword evidence="1" id="KW-1185">Reference proteome</keyword>
<protein>
    <submittedName>
        <fullName evidence="2">PRELI/MSF1 domain-containing protein</fullName>
    </submittedName>
</protein>
<reference evidence="2" key="1">
    <citation type="submission" date="2023-03" db="UniProtKB">
        <authorList>
            <consortium name="WormBaseParasite"/>
        </authorList>
    </citation>
    <scope>IDENTIFICATION</scope>
</reference>
<dbReference type="Proteomes" id="UP000036681">
    <property type="component" value="Unplaced"/>
</dbReference>
<evidence type="ECO:0000313" key="1">
    <source>
        <dbReference type="Proteomes" id="UP000036681"/>
    </source>
</evidence>
<organism evidence="1 2">
    <name type="scientific">Ascaris lumbricoides</name>
    <name type="common">Giant roundworm</name>
    <dbReference type="NCBI Taxonomy" id="6252"/>
    <lineage>
        <taxon>Eukaryota</taxon>
        <taxon>Metazoa</taxon>
        <taxon>Ecdysozoa</taxon>
        <taxon>Nematoda</taxon>
        <taxon>Chromadorea</taxon>
        <taxon>Rhabditida</taxon>
        <taxon>Spirurina</taxon>
        <taxon>Ascaridomorpha</taxon>
        <taxon>Ascaridoidea</taxon>
        <taxon>Ascarididae</taxon>
        <taxon>Ascaris</taxon>
    </lineage>
</organism>
<proteinExistence type="predicted"/>
<evidence type="ECO:0000313" key="2">
    <source>
        <dbReference type="WBParaSite" id="ALUE_0001900201-mRNA-1"/>
    </source>
</evidence>
<accession>A0A9J2QAK5</accession>
<sequence>MSRLGLKWLENRLKPKDWAKDTDWVPIARIGLEYNKKESLLSVYIKCFLNLPPVVGPRHMECLARVIVVKRVRRSWIQSRHATVVNIEEVNPEGRIDMETLSVRRQKTTVFNQWYCCELPKQLFHTCALKIQFCHLNRLISFIFTLHLRELEEYKVKAL</sequence>
<name>A0A9J2QAK5_ASCLU</name>
<dbReference type="AlphaFoldDB" id="A0A9J2QAK5"/>
<dbReference type="WBParaSite" id="ALUE_0001900201-mRNA-1">
    <property type="protein sequence ID" value="ALUE_0001900201-mRNA-1"/>
    <property type="gene ID" value="ALUE_0001900201"/>
</dbReference>